<protein>
    <recommendedName>
        <fullName evidence="3">Acyl-protein thioesterase 1</fullName>
        <ecNumber evidence="2">3.1.2.22</ecNumber>
    </recommendedName>
    <alternativeName>
        <fullName evidence="8">Palmitoyl-protein hydrolase</fullName>
    </alternativeName>
</protein>
<evidence type="ECO:0000256" key="9">
    <source>
        <dbReference type="ARBA" id="ARBA00047337"/>
    </source>
</evidence>
<keyword evidence="6" id="KW-0443">Lipid metabolism</keyword>
<keyword evidence="5" id="KW-0378">Hydrolase</keyword>
<dbReference type="GO" id="GO:0006631">
    <property type="term" value="P:fatty acid metabolic process"/>
    <property type="evidence" value="ECO:0007669"/>
    <property type="project" value="UniProtKB-KW"/>
</dbReference>
<evidence type="ECO:0000256" key="1">
    <source>
        <dbReference type="ARBA" id="ARBA00006499"/>
    </source>
</evidence>
<keyword evidence="6" id="KW-0276">Fatty acid metabolism</keyword>
<proteinExistence type="inferred from homology"/>
<dbReference type="OrthoDB" id="2418081at2759"/>
<dbReference type="EMBL" id="PKSG01000658">
    <property type="protein sequence ID" value="POR33703.1"/>
    <property type="molecule type" value="Genomic_DNA"/>
</dbReference>
<comment type="catalytic activity">
    <reaction evidence="9">
        <text>S-hexadecanoyl-L-cysteinyl-[protein] + H2O = L-cysteinyl-[protein] + hexadecanoate + H(+)</text>
        <dbReference type="Rhea" id="RHEA:19233"/>
        <dbReference type="Rhea" id="RHEA-COMP:10131"/>
        <dbReference type="Rhea" id="RHEA-COMP:11032"/>
        <dbReference type="ChEBI" id="CHEBI:7896"/>
        <dbReference type="ChEBI" id="CHEBI:15377"/>
        <dbReference type="ChEBI" id="CHEBI:15378"/>
        <dbReference type="ChEBI" id="CHEBI:29950"/>
        <dbReference type="ChEBI" id="CHEBI:74151"/>
        <dbReference type="EC" id="3.1.2.22"/>
    </reaction>
</comment>
<name>A0A2S4KU42_9HYPO</name>
<gene>
    <name evidence="11" type="ORF">TPAR_06103</name>
</gene>
<evidence type="ECO:0000256" key="5">
    <source>
        <dbReference type="ARBA" id="ARBA00022801"/>
    </source>
</evidence>
<dbReference type="PANTHER" id="PTHR10655:SF17">
    <property type="entry name" value="LYSOPHOSPHOLIPASE-LIKE PROTEIN 1"/>
    <property type="match status" value="1"/>
</dbReference>
<evidence type="ECO:0000256" key="8">
    <source>
        <dbReference type="ARBA" id="ARBA00031195"/>
    </source>
</evidence>
<comment type="similarity">
    <text evidence="1">Belongs to the AB hydrolase superfamily. AB hydrolase 2 family.</text>
</comment>
<evidence type="ECO:0000256" key="2">
    <source>
        <dbReference type="ARBA" id="ARBA00012423"/>
    </source>
</evidence>
<dbReference type="InterPro" id="IPR050565">
    <property type="entry name" value="LYPA1-2/EST-like"/>
</dbReference>
<comment type="caution">
    <text evidence="11">The sequence shown here is derived from an EMBL/GenBank/DDBJ whole genome shotgun (WGS) entry which is preliminary data.</text>
</comment>
<dbReference type="EC" id="3.1.2.22" evidence="2"/>
<dbReference type="SUPFAM" id="SSF53474">
    <property type="entry name" value="alpha/beta-Hydrolases"/>
    <property type="match status" value="1"/>
</dbReference>
<feature type="domain" description="Phospholipase/carboxylesterase/thioesterase" evidence="10">
    <location>
        <begin position="117"/>
        <end position="257"/>
    </location>
</feature>
<evidence type="ECO:0000256" key="6">
    <source>
        <dbReference type="ARBA" id="ARBA00022832"/>
    </source>
</evidence>
<dbReference type="GO" id="GO:0005737">
    <property type="term" value="C:cytoplasm"/>
    <property type="evidence" value="ECO:0007669"/>
    <property type="project" value="TreeGrafter"/>
</dbReference>
<evidence type="ECO:0000256" key="4">
    <source>
        <dbReference type="ARBA" id="ARBA00022487"/>
    </source>
</evidence>
<evidence type="ECO:0000313" key="12">
    <source>
        <dbReference type="Proteomes" id="UP000237481"/>
    </source>
</evidence>
<dbReference type="GO" id="GO:0052689">
    <property type="term" value="F:carboxylic ester hydrolase activity"/>
    <property type="evidence" value="ECO:0007669"/>
    <property type="project" value="UniProtKB-KW"/>
</dbReference>
<evidence type="ECO:0000256" key="3">
    <source>
        <dbReference type="ARBA" id="ARBA00014923"/>
    </source>
</evidence>
<evidence type="ECO:0000313" key="11">
    <source>
        <dbReference type="EMBL" id="POR33703.1"/>
    </source>
</evidence>
<keyword evidence="12" id="KW-1185">Reference proteome</keyword>
<dbReference type="Gene3D" id="3.40.50.1820">
    <property type="entry name" value="alpha/beta hydrolase"/>
    <property type="match status" value="1"/>
</dbReference>
<dbReference type="InterPro" id="IPR029058">
    <property type="entry name" value="AB_hydrolase_fold"/>
</dbReference>
<dbReference type="GO" id="GO:0008474">
    <property type="term" value="F:palmitoyl-(protein) hydrolase activity"/>
    <property type="evidence" value="ECO:0007669"/>
    <property type="project" value="UniProtKB-EC"/>
</dbReference>
<dbReference type="Proteomes" id="UP000237481">
    <property type="component" value="Unassembled WGS sequence"/>
</dbReference>
<comment type="function">
    <text evidence="7">Hydrolyzes fatty acids from S-acylated cysteine residues in proteins with a strong preference for palmitoylated G-alpha proteins over other acyl substrates. Mediates the deacylation of G-alpha proteins such as GPA1 in vivo, but has weak or no activity toward palmitoylated Ras proteins. Has weak lysophospholipase activity in vitro; however such activity may not exist in vivo.</text>
</comment>
<dbReference type="PANTHER" id="PTHR10655">
    <property type="entry name" value="LYSOPHOSPHOLIPASE-RELATED"/>
    <property type="match status" value="1"/>
</dbReference>
<sequence length="262" mass="28913">MSSIHPDPVVFDAKGEHTATVIFSHGLGDTAHSWAMSVEGWRRNGELDGVKWVLPNAPTRSLTANAGMDMTAWFDIVRALLTAEPAVKRCILMWRKHHDANLAQKVFDGTPEALRKDEDVASIAASKDYIQSLVRREIDAGVPPERIILGGFSQGGIVASFAGLTFPQKLGGIVLLSTWLPTVDALRELIPEEHENRDTHVFMGHGVEDRLVIPAMGKKSFDDIGAMGFSNVKWEVYPGMEHSTCPDELEDVELFIEDRLAE</sequence>
<dbReference type="STRING" id="94208.A0A2S4KU42"/>
<keyword evidence="4" id="KW-0719">Serine esterase</keyword>
<evidence type="ECO:0000259" key="10">
    <source>
        <dbReference type="Pfam" id="PF02230"/>
    </source>
</evidence>
<dbReference type="Pfam" id="PF02230">
    <property type="entry name" value="Abhydrolase_2"/>
    <property type="match status" value="2"/>
</dbReference>
<organism evidence="11 12">
    <name type="scientific">Tolypocladium paradoxum</name>
    <dbReference type="NCBI Taxonomy" id="94208"/>
    <lineage>
        <taxon>Eukaryota</taxon>
        <taxon>Fungi</taxon>
        <taxon>Dikarya</taxon>
        <taxon>Ascomycota</taxon>
        <taxon>Pezizomycotina</taxon>
        <taxon>Sordariomycetes</taxon>
        <taxon>Hypocreomycetidae</taxon>
        <taxon>Hypocreales</taxon>
        <taxon>Ophiocordycipitaceae</taxon>
        <taxon>Tolypocladium</taxon>
    </lineage>
</organism>
<dbReference type="InterPro" id="IPR003140">
    <property type="entry name" value="PLipase/COase/thioEstase"/>
</dbReference>
<accession>A0A2S4KU42</accession>
<dbReference type="AlphaFoldDB" id="A0A2S4KU42"/>
<evidence type="ECO:0000256" key="7">
    <source>
        <dbReference type="ARBA" id="ARBA00029392"/>
    </source>
</evidence>
<feature type="domain" description="Phospholipase/carboxylesterase/thioesterase" evidence="10">
    <location>
        <begin position="7"/>
        <end position="79"/>
    </location>
</feature>
<reference evidence="11 12" key="1">
    <citation type="submission" date="2018-01" db="EMBL/GenBank/DDBJ databases">
        <title>Harnessing the power of phylogenomics to disentangle the directionality and signatures of interkingdom host jumping in the parasitic fungal genus Tolypocladium.</title>
        <authorList>
            <person name="Quandt C.A."/>
            <person name="Patterson W."/>
            <person name="Spatafora J.W."/>
        </authorList>
    </citation>
    <scope>NUCLEOTIDE SEQUENCE [LARGE SCALE GENOMIC DNA]</scope>
    <source>
        <strain evidence="11 12">NRBC 100945</strain>
    </source>
</reference>